<feature type="domain" description="Reverse transcriptase Ty1/copia-type" evidence="1">
    <location>
        <begin position="16"/>
        <end position="68"/>
    </location>
</feature>
<evidence type="ECO:0000313" key="3">
    <source>
        <dbReference type="Proteomes" id="UP001187471"/>
    </source>
</evidence>
<evidence type="ECO:0000259" key="1">
    <source>
        <dbReference type="Pfam" id="PF07727"/>
    </source>
</evidence>
<gene>
    <name evidence="2" type="ORF">RJ640_005329</name>
</gene>
<dbReference type="AlphaFoldDB" id="A0AA88QAY3"/>
<evidence type="ECO:0000313" key="2">
    <source>
        <dbReference type="EMBL" id="KAK2965913.1"/>
    </source>
</evidence>
<reference evidence="2" key="1">
    <citation type="submission" date="2022-12" db="EMBL/GenBank/DDBJ databases">
        <title>Draft genome assemblies for two species of Escallonia (Escalloniales).</title>
        <authorList>
            <person name="Chanderbali A."/>
            <person name="Dervinis C."/>
            <person name="Anghel I."/>
            <person name="Soltis D."/>
            <person name="Soltis P."/>
            <person name="Zapata F."/>
        </authorList>
    </citation>
    <scope>NUCLEOTIDE SEQUENCE</scope>
    <source>
        <strain evidence="2">UCBG92.1500</strain>
        <tissue evidence="2">Leaf</tissue>
    </source>
</reference>
<accession>A0AA88QAY3</accession>
<dbReference type="EMBL" id="JAVXUO010003172">
    <property type="protein sequence ID" value="KAK2965913.1"/>
    <property type="molecule type" value="Genomic_DNA"/>
</dbReference>
<dbReference type="Pfam" id="PF07727">
    <property type="entry name" value="RVT_2"/>
    <property type="match status" value="1"/>
</dbReference>
<protein>
    <recommendedName>
        <fullName evidence="1">Reverse transcriptase Ty1/copia-type domain-containing protein</fullName>
    </recommendedName>
</protein>
<dbReference type="Proteomes" id="UP001187471">
    <property type="component" value="Unassembled WGS sequence"/>
</dbReference>
<name>A0AA88QAY3_9ASTE</name>
<dbReference type="InterPro" id="IPR013103">
    <property type="entry name" value="RVT_2"/>
</dbReference>
<comment type="caution">
    <text evidence="2">The sequence shown here is derived from an EMBL/GenBank/DDBJ whole genome shotgun (WGS) entry which is preliminary data.</text>
</comment>
<organism evidence="2 3">
    <name type="scientific">Escallonia rubra</name>
    <dbReference type="NCBI Taxonomy" id="112253"/>
    <lineage>
        <taxon>Eukaryota</taxon>
        <taxon>Viridiplantae</taxon>
        <taxon>Streptophyta</taxon>
        <taxon>Embryophyta</taxon>
        <taxon>Tracheophyta</taxon>
        <taxon>Spermatophyta</taxon>
        <taxon>Magnoliopsida</taxon>
        <taxon>eudicotyledons</taxon>
        <taxon>Gunneridae</taxon>
        <taxon>Pentapetalae</taxon>
        <taxon>asterids</taxon>
        <taxon>campanulids</taxon>
        <taxon>Escalloniales</taxon>
        <taxon>Escalloniaceae</taxon>
        <taxon>Escallonia</taxon>
    </lineage>
</organism>
<proteinExistence type="predicted"/>
<sequence length="68" mass="7567">MASLSERTNTSWKHSTDGKIAILIVYVDDIILTGDDTAEIERLKQCLASEFEIKDLGSLKFFSGMEIA</sequence>
<keyword evidence="3" id="KW-1185">Reference proteome</keyword>